<keyword evidence="1" id="KW-0472">Membrane</keyword>
<accession>A0A1B8XXQ8</accession>
<reference evidence="2" key="3">
    <citation type="submission" date="2016-05" db="EMBL/GenBank/DDBJ databases">
        <title>WGS assembly of Xenopus tropicalis.</title>
        <authorList>
            <person name="Sessions A."/>
            <person name="Jenkins J."/>
            <person name="Mitros T."/>
            <person name="Lyons J.T."/>
            <person name="Dichmann D.S."/>
            <person name="Robert J."/>
            <person name="Harland R.M."/>
            <person name="Rokhsar D.S."/>
        </authorList>
    </citation>
    <scope>NUCLEOTIDE SEQUENCE</scope>
    <source>
        <strain evidence="2">Nigerian</strain>
    </source>
</reference>
<dbReference type="EMBL" id="KV460858">
    <property type="protein sequence ID" value="OCA15430.1"/>
    <property type="molecule type" value="Genomic_DNA"/>
</dbReference>
<reference evidence="2" key="2">
    <citation type="journal article" date="2010" name="Science">
        <title>The genome of the Western clawed frog Xenopus tropicalis.</title>
        <authorList>
            <person name="Hellsten U."/>
            <person name="Harland R.M."/>
            <person name="Gilchrist M.J."/>
            <person name="Hendrix D."/>
            <person name="Jurka J."/>
            <person name="Kapitonov V."/>
            <person name="Ovcharenko I."/>
            <person name="Putnam N.H."/>
            <person name="Shu S."/>
            <person name="Taher L."/>
            <person name="Blitz I.L."/>
            <person name="Blumberg B."/>
            <person name="Dichmann D.S."/>
            <person name="Dubchak I."/>
            <person name="Amaya E."/>
            <person name="Detter J.C."/>
            <person name="Fletcher R."/>
            <person name="Gerhard D.S."/>
            <person name="Goodstein D."/>
            <person name="Graves T."/>
            <person name="Grigoriev I.V."/>
            <person name="Grimwood J."/>
            <person name="Kawashima T."/>
            <person name="Lindquist E."/>
            <person name="Lucas S.M."/>
            <person name="Mead P.E."/>
            <person name="Mitros T."/>
            <person name="Ogino H."/>
            <person name="Ohta Y."/>
            <person name="Poliakov A.V."/>
            <person name="Pollet N."/>
            <person name="Robert J."/>
            <person name="Salamov A."/>
            <person name="Sater A.K."/>
            <person name="Schmutz J."/>
            <person name="Terry A."/>
            <person name="Vize P.D."/>
            <person name="Warren W.C."/>
            <person name="Wells D."/>
            <person name="Wills A."/>
            <person name="Wilson R.K."/>
            <person name="Zimmerman L.B."/>
            <person name="Zorn A.M."/>
            <person name="Grainger R."/>
            <person name="Grammer T."/>
            <person name="Khokha M.K."/>
            <person name="Richardson P.M."/>
            <person name="Rokhsar D.S."/>
        </authorList>
    </citation>
    <scope>NUCLEOTIDE SEQUENCE [LARGE SCALE GENOMIC DNA]</scope>
    <source>
        <strain evidence="2">Nigerian</strain>
    </source>
</reference>
<gene>
    <name evidence="2" type="ORF">XENTR_v90029970mg</name>
</gene>
<keyword evidence="1" id="KW-1133">Transmembrane helix</keyword>
<organism evidence="2">
    <name type="scientific">Xenopus tropicalis</name>
    <name type="common">Western clawed frog</name>
    <name type="synonym">Silurana tropicalis</name>
    <dbReference type="NCBI Taxonomy" id="8364"/>
    <lineage>
        <taxon>Eukaryota</taxon>
        <taxon>Metazoa</taxon>
        <taxon>Chordata</taxon>
        <taxon>Craniata</taxon>
        <taxon>Vertebrata</taxon>
        <taxon>Euteleostomi</taxon>
        <taxon>Amphibia</taxon>
        <taxon>Batrachia</taxon>
        <taxon>Anura</taxon>
        <taxon>Pipoidea</taxon>
        <taxon>Pipidae</taxon>
        <taxon>Xenopodinae</taxon>
        <taxon>Xenopus</taxon>
        <taxon>Silurana</taxon>
    </lineage>
</organism>
<reference evidence="2" key="1">
    <citation type="submission" date="2009-11" db="EMBL/GenBank/DDBJ databases">
        <authorList>
            <consortium name="US DOE Joint Genome Institute (JGI-PGF)"/>
            <person name="Ottilar R."/>
            <person name="Schmutz J."/>
            <person name="Salamov A."/>
            <person name="Cheng J.F."/>
            <person name="Lucas S."/>
            <person name="Pitluck S."/>
            <person name="Gundlach H."/>
            <person name="Guo Y."/>
            <person name="Haberer G."/>
            <person name="Nasrallah J."/>
            <person name="Mayer K.F.X."/>
            <person name="van de Peer Y."/>
            <person name="Weigel D."/>
            <person name="Grigoriev I.V."/>
        </authorList>
    </citation>
    <scope>NUCLEOTIDE SEQUENCE</scope>
    <source>
        <strain evidence="2">Nigerian</strain>
    </source>
</reference>
<feature type="transmembrane region" description="Helical" evidence="1">
    <location>
        <begin position="15"/>
        <end position="36"/>
    </location>
</feature>
<sequence length="80" mass="9046">MVNMLPKTRFLGEPAALFNPLCMLEVSMFGVGGSLYHRVNIRREGGHGIITRPPVPPFHKCQVLYRIAFNTFKSVCNKIK</sequence>
<name>A0A1B8XXQ8_XENTR</name>
<evidence type="ECO:0000313" key="2">
    <source>
        <dbReference type="EMBL" id="OCA15430.1"/>
    </source>
</evidence>
<proteinExistence type="predicted"/>
<protein>
    <submittedName>
        <fullName evidence="2">Uncharacterized protein</fullName>
    </submittedName>
</protein>
<evidence type="ECO:0000256" key="1">
    <source>
        <dbReference type="SAM" id="Phobius"/>
    </source>
</evidence>
<keyword evidence="1" id="KW-0812">Transmembrane</keyword>
<dbReference type="AlphaFoldDB" id="A0A1B8XXQ8"/>